<feature type="transmembrane region" description="Helical" evidence="1">
    <location>
        <begin position="164"/>
        <end position="184"/>
    </location>
</feature>
<protein>
    <submittedName>
        <fullName evidence="2">Uncharacterized protein</fullName>
    </submittedName>
</protein>
<comment type="caution">
    <text evidence="2">The sequence shown here is derived from an EMBL/GenBank/DDBJ whole genome shotgun (WGS) entry which is preliminary data.</text>
</comment>
<dbReference type="EMBL" id="JAHLFV010000089">
    <property type="protein sequence ID" value="MBU3849704.1"/>
    <property type="molecule type" value="Genomic_DNA"/>
</dbReference>
<name>A0A9E2L1K2_9SPIR</name>
<gene>
    <name evidence="2" type="ORF">IAA16_03980</name>
</gene>
<dbReference type="AlphaFoldDB" id="A0A9E2L1K2"/>
<feature type="transmembrane region" description="Helical" evidence="1">
    <location>
        <begin position="7"/>
        <end position="28"/>
    </location>
</feature>
<keyword evidence="1" id="KW-1133">Transmembrane helix</keyword>
<sequence length="185" mass="21282">SMAITSVTNILIFVFALLFVLVAPHIIFSLLISVLSIFLLCRGVYAIIKFILWIDNNRTSVREYAPIVLKNIRSHGLHITAVIETSVHEIFERVYYKKTNPLLRFGHNSLASLGVIKSYDELECAVVQLIFRLYHYGLGIVFHKTVAFGFFIFIFVAILKPFMISSTLHMNFFEILLYPFTVLFL</sequence>
<reference evidence="2" key="1">
    <citation type="journal article" date="2021" name="PeerJ">
        <title>Extensive microbial diversity within the chicken gut microbiome revealed by metagenomics and culture.</title>
        <authorList>
            <person name="Gilroy R."/>
            <person name="Ravi A."/>
            <person name="Getino M."/>
            <person name="Pursley I."/>
            <person name="Horton D.L."/>
            <person name="Alikhan N.F."/>
            <person name="Baker D."/>
            <person name="Gharbi K."/>
            <person name="Hall N."/>
            <person name="Watson M."/>
            <person name="Adriaenssens E.M."/>
            <person name="Foster-Nyarko E."/>
            <person name="Jarju S."/>
            <person name="Secka A."/>
            <person name="Antonio M."/>
            <person name="Oren A."/>
            <person name="Chaudhuri R.R."/>
            <person name="La Ragione R."/>
            <person name="Hildebrand F."/>
            <person name="Pallen M.J."/>
        </authorList>
    </citation>
    <scope>NUCLEOTIDE SEQUENCE</scope>
    <source>
        <strain evidence="2">Gambia15-2214</strain>
    </source>
</reference>
<feature type="transmembrane region" description="Helical" evidence="1">
    <location>
        <begin position="136"/>
        <end position="158"/>
    </location>
</feature>
<reference evidence="2" key="2">
    <citation type="submission" date="2021-04" db="EMBL/GenBank/DDBJ databases">
        <authorList>
            <person name="Gilroy R."/>
        </authorList>
    </citation>
    <scope>NUCLEOTIDE SEQUENCE</scope>
    <source>
        <strain evidence="2">Gambia15-2214</strain>
    </source>
</reference>
<keyword evidence="1" id="KW-0472">Membrane</keyword>
<proteinExistence type="predicted"/>
<dbReference type="Proteomes" id="UP000823914">
    <property type="component" value="Unassembled WGS sequence"/>
</dbReference>
<evidence type="ECO:0000256" key="1">
    <source>
        <dbReference type="SAM" id="Phobius"/>
    </source>
</evidence>
<feature type="non-terminal residue" evidence="2">
    <location>
        <position position="1"/>
    </location>
</feature>
<keyword evidence="1" id="KW-0812">Transmembrane</keyword>
<accession>A0A9E2L1K2</accession>
<evidence type="ECO:0000313" key="2">
    <source>
        <dbReference type="EMBL" id="MBU3849704.1"/>
    </source>
</evidence>
<evidence type="ECO:0000313" key="3">
    <source>
        <dbReference type="Proteomes" id="UP000823914"/>
    </source>
</evidence>
<feature type="transmembrane region" description="Helical" evidence="1">
    <location>
        <begin position="34"/>
        <end position="54"/>
    </location>
</feature>
<organism evidence="2 3">
    <name type="scientific">Candidatus Treponema excrementipullorum</name>
    <dbReference type="NCBI Taxonomy" id="2838768"/>
    <lineage>
        <taxon>Bacteria</taxon>
        <taxon>Pseudomonadati</taxon>
        <taxon>Spirochaetota</taxon>
        <taxon>Spirochaetia</taxon>
        <taxon>Spirochaetales</taxon>
        <taxon>Treponemataceae</taxon>
        <taxon>Treponema</taxon>
    </lineage>
</organism>